<comment type="caution">
    <text evidence="2">The sequence shown here is derived from an EMBL/GenBank/DDBJ whole genome shotgun (WGS) entry which is preliminary data.</text>
</comment>
<organism evidence="2 3">
    <name type="scientific">Brevifollis gellanilyticus</name>
    <dbReference type="NCBI Taxonomy" id="748831"/>
    <lineage>
        <taxon>Bacteria</taxon>
        <taxon>Pseudomonadati</taxon>
        <taxon>Verrucomicrobiota</taxon>
        <taxon>Verrucomicrobiia</taxon>
        <taxon>Verrucomicrobiales</taxon>
        <taxon>Verrucomicrobiaceae</taxon>
    </lineage>
</organism>
<protein>
    <submittedName>
        <fullName evidence="2">Uncharacterized protein</fullName>
    </submittedName>
</protein>
<keyword evidence="1" id="KW-0732">Signal</keyword>
<dbReference type="OrthoDB" id="127815at2"/>
<dbReference type="Proteomes" id="UP000321577">
    <property type="component" value="Unassembled WGS sequence"/>
</dbReference>
<name>A0A512M7H9_9BACT</name>
<evidence type="ECO:0000313" key="2">
    <source>
        <dbReference type="EMBL" id="GEP42674.1"/>
    </source>
</evidence>
<evidence type="ECO:0000256" key="1">
    <source>
        <dbReference type="SAM" id="SignalP"/>
    </source>
</evidence>
<dbReference type="RefSeq" id="WP_146850266.1">
    <property type="nucleotide sequence ID" value="NZ_BKAG01000011.1"/>
</dbReference>
<proteinExistence type="predicted"/>
<accession>A0A512M7H9</accession>
<feature type="signal peptide" evidence="1">
    <location>
        <begin position="1"/>
        <end position="19"/>
    </location>
</feature>
<sequence>MKNLLLISLLCFSARALPAQDTPLNAVHEWGTFTSFSGSDSMPIAWWTTALTGPAELPEFVNVIGSKGIRPYPLRMETPVLYFYASQPTTVNVRVDYTQGMITEVYPPGKIEIPKQLIPDQLSTAHSWTVDLQPPASALINPPRSVGTRGAHYQHARNVPDAWMVHHKVPLSNAGQPSLTTEKFIFYRGAGNGALPIQASVQEDGALTIGAYAPLATEAFFVRVQKGITHWRGGQIALKKNSEGHIQAVKMEAPDSTGSADTLAEALRKSLTSAGLTPAEAAAMVATWHEAWLGEEGTRLLYLIPETWVNQQLPLQITPAPRELKRVFVARSELITPQQEKALVAALSGSHDDAQRWKIIQELGHGRFTEPAVERALKVNEQDLRNTYYRAVAQKHKDVR</sequence>
<dbReference type="AlphaFoldDB" id="A0A512M7H9"/>
<reference evidence="2 3" key="1">
    <citation type="submission" date="2019-07" db="EMBL/GenBank/DDBJ databases">
        <title>Whole genome shotgun sequence of Brevifollis gellanilyticus NBRC 108608.</title>
        <authorList>
            <person name="Hosoyama A."/>
            <person name="Uohara A."/>
            <person name="Ohji S."/>
            <person name="Ichikawa N."/>
        </authorList>
    </citation>
    <scope>NUCLEOTIDE SEQUENCE [LARGE SCALE GENOMIC DNA]</scope>
    <source>
        <strain evidence="2 3">NBRC 108608</strain>
    </source>
</reference>
<gene>
    <name evidence="2" type="ORF">BGE01nite_19650</name>
</gene>
<evidence type="ECO:0000313" key="3">
    <source>
        <dbReference type="Proteomes" id="UP000321577"/>
    </source>
</evidence>
<keyword evidence="3" id="KW-1185">Reference proteome</keyword>
<dbReference type="EMBL" id="BKAG01000011">
    <property type="protein sequence ID" value="GEP42674.1"/>
    <property type="molecule type" value="Genomic_DNA"/>
</dbReference>
<feature type="chain" id="PRO_5021713942" evidence="1">
    <location>
        <begin position="20"/>
        <end position="400"/>
    </location>
</feature>